<evidence type="ECO:0000313" key="9">
    <source>
        <dbReference type="Proteomes" id="UP000183015"/>
    </source>
</evidence>
<feature type="transmembrane region" description="Helical" evidence="6">
    <location>
        <begin position="310"/>
        <end position="328"/>
    </location>
</feature>
<keyword evidence="2" id="KW-1003">Cell membrane</keyword>
<dbReference type="SUPFAM" id="SSF103473">
    <property type="entry name" value="MFS general substrate transporter"/>
    <property type="match status" value="1"/>
</dbReference>
<dbReference type="RefSeq" id="WP_042445626.1">
    <property type="nucleotide sequence ID" value="NZ_BBPN01000009.1"/>
</dbReference>
<dbReference type="Gene3D" id="1.20.1250.20">
    <property type="entry name" value="MFS general substrate transporter like domains"/>
    <property type="match status" value="1"/>
</dbReference>
<dbReference type="AlphaFoldDB" id="A0A1H7QZ35"/>
<feature type="transmembrane region" description="Helical" evidence="6">
    <location>
        <begin position="220"/>
        <end position="246"/>
    </location>
</feature>
<evidence type="ECO:0000256" key="3">
    <source>
        <dbReference type="ARBA" id="ARBA00022692"/>
    </source>
</evidence>
<feature type="transmembrane region" description="Helical" evidence="6">
    <location>
        <begin position="145"/>
        <end position="161"/>
    </location>
</feature>
<evidence type="ECO:0000313" key="8">
    <source>
        <dbReference type="EMBL" id="SEL52998.1"/>
    </source>
</evidence>
<name>A0A1H7QZ35_STRJI</name>
<dbReference type="CDD" id="cd06173">
    <property type="entry name" value="MFS_MefA_like"/>
    <property type="match status" value="1"/>
</dbReference>
<dbReference type="Proteomes" id="UP000183015">
    <property type="component" value="Unassembled WGS sequence"/>
</dbReference>
<dbReference type="PROSITE" id="PS50850">
    <property type="entry name" value="MFS"/>
    <property type="match status" value="1"/>
</dbReference>
<comment type="subcellular location">
    <subcellularLocation>
        <location evidence="1">Cell membrane</location>
        <topology evidence="1">Multi-pass membrane protein</topology>
    </subcellularLocation>
</comment>
<protein>
    <submittedName>
        <fullName evidence="8">Major Facilitator Superfamily protein</fullName>
    </submittedName>
</protein>
<dbReference type="InterPro" id="IPR011701">
    <property type="entry name" value="MFS"/>
</dbReference>
<feature type="transmembrane region" description="Helical" evidence="6">
    <location>
        <begin position="113"/>
        <end position="133"/>
    </location>
</feature>
<feature type="transmembrane region" description="Helical" evidence="6">
    <location>
        <begin position="47"/>
        <end position="66"/>
    </location>
</feature>
<gene>
    <name evidence="8" type="ORF">SAMN05414137_109283</name>
</gene>
<evidence type="ECO:0000256" key="2">
    <source>
        <dbReference type="ARBA" id="ARBA00022475"/>
    </source>
</evidence>
<keyword evidence="5 6" id="KW-0472">Membrane</keyword>
<dbReference type="GO" id="GO:0005886">
    <property type="term" value="C:plasma membrane"/>
    <property type="evidence" value="ECO:0007669"/>
    <property type="project" value="UniProtKB-SubCell"/>
</dbReference>
<keyword evidence="9" id="KW-1185">Reference proteome</keyword>
<dbReference type="InterPro" id="IPR020846">
    <property type="entry name" value="MFS_dom"/>
</dbReference>
<feature type="transmembrane region" description="Helical" evidence="6">
    <location>
        <begin position="252"/>
        <end position="275"/>
    </location>
</feature>
<dbReference type="EMBL" id="FOAZ01000009">
    <property type="protein sequence ID" value="SEL52998.1"/>
    <property type="molecule type" value="Genomic_DNA"/>
</dbReference>
<evidence type="ECO:0000259" key="7">
    <source>
        <dbReference type="PROSITE" id="PS50850"/>
    </source>
</evidence>
<dbReference type="eggNOG" id="COG2211">
    <property type="taxonomic scope" value="Bacteria"/>
</dbReference>
<evidence type="ECO:0000256" key="6">
    <source>
        <dbReference type="SAM" id="Phobius"/>
    </source>
</evidence>
<dbReference type="OrthoDB" id="3460055at2"/>
<evidence type="ECO:0000256" key="4">
    <source>
        <dbReference type="ARBA" id="ARBA00022989"/>
    </source>
</evidence>
<dbReference type="Pfam" id="PF07690">
    <property type="entry name" value="MFS_1"/>
    <property type="match status" value="1"/>
</dbReference>
<evidence type="ECO:0000256" key="1">
    <source>
        <dbReference type="ARBA" id="ARBA00004651"/>
    </source>
</evidence>
<dbReference type="InterPro" id="IPR036259">
    <property type="entry name" value="MFS_trans_sf"/>
</dbReference>
<organism evidence="8 9">
    <name type="scientific">Streptacidiphilus jiangxiensis</name>
    <dbReference type="NCBI Taxonomy" id="235985"/>
    <lineage>
        <taxon>Bacteria</taxon>
        <taxon>Bacillati</taxon>
        <taxon>Actinomycetota</taxon>
        <taxon>Actinomycetes</taxon>
        <taxon>Kitasatosporales</taxon>
        <taxon>Streptomycetaceae</taxon>
        <taxon>Streptacidiphilus</taxon>
    </lineage>
</organism>
<accession>A0A1H7QZ35</accession>
<proteinExistence type="predicted"/>
<dbReference type="PANTHER" id="PTHR23513:SF6">
    <property type="entry name" value="MAJOR FACILITATOR SUPERFAMILY ASSOCIATED DOMAIN-CONTAINING PROTEIN"/>
    <property type="match status" value="1"/>
</dbReference>
<dbReference type="GO" id="GO:0022857">
    <property type="term" value="F:transmembrane transporter activity"/>
    <property type="evidence" value="ECO:0007669"/>
    <property type="project" value="InterPro"/>
</dbReference>
<sequence length="404" mass="40940">MRTLLTHRDALLFLGAQSLSQFGDNAMLLVLGVWAKTLTHSNASAGLVYFALTVPTLAAPLGGMLVDRVRRRPLLVAGNLATGTAVLCLLAVHDAGGMALLYAVALVYGASRSVLGAAQSALLTTLLPAELLAPANAALQTTSRSLRLLAPLAGAGLFAAFGAGPVIWIDVTTFAVAAAATAALTHREARPTPTPAGTRWSERVLAGSHHLLARGPLRDVTLAAAAAMLVLGFGETIVFAVVGTGLHRPPAFLGVLLTLQGIGAVLGGLTAAAVIRRLGDVHAAALGMAACALGNACYLTPWLGTVTAGFAVNGLATSWVAVAFVTTFQSRTPKDLQGRVYAAADLLTSGPQALSIAVGAALVGVLDYRVLLLAMTTVPAAAALRLRLRSAARPAAPVADGAAG</sequence>
<keyword evidence="4 6" id="KW-1133">Transmembrane helix</keyword>
<keyword evidence="3 6" id="KW-0812">Transmembrane</keyword>
<reference evidence="9" key="1">
    <citation type="submission" date="2016-10" db="EMBL/GenBank/DDBJ databases">
        <authorList>
            <person name="Varghese N."/>
        </authorList>
    </citation>
    <scope>NUCLEOTIDE SEQUENCE [LARGE SCALE GENOMIC DNA]</scope>
    <source>
        <strain evidence="9">DSM 45096 / BCRC 16803 / CGMCC 4.1857 / CIP 109030 / JCM 12277 / KCTC 19219 / NBRC 100920 / 33214</strain>
    </source>
</reference>
<evidence type="ECO:0000256" key="5">
    <source>
        <dbReference type="ARBA" id="ARBA00023136"/>
    </source>
</evidence>
<dbReference type="PANTHER" id="PTHR23513">
    <property type="entry name" value="INTEGRAL MEMBRANE EFFLUX PROTEIN-RELATED"/>
    <property type="match status" value="1"/>
</dbReference>
<feature type="transmembrane region" description="Helical" evidence="6">
    <location>
        <begin position="12"/>
        <end position="35"/>
    </location>
</feature>
<feature type="domain" description="Major facilitator superfamily (MFS) profile" evidence="7">
    <location>
        <begin position="1"/>
        <end position="190"/>
    </location>
</feature>
<dbReference type="STRING" id="235985.SAMN05414137_109283"/>